<evidence type="ECO:0000256" key="1">
    <source>
        <dbReference type="SAM" id="MobiDB-lite"/>
    </source>
</evidence>
<reference evidence="5" key="2">
    <citation type="journal article" date="2019" name="IMA Fungus">
        <title>Genome sequencing and comparison of five Tilletia species to identify candidate genes for the detection of regulated species infecting wheat.</title>
        <authorList>
            <person name="Nguyen H.D.T."/>
            <person name="Sultana T."/>
            <person name="Kesanakurti P."/>
            <person name="Hambleton S."/>
        </authorList>
    </citation>
    <scope>NUCLEOTIDE SEQUENCE</scope>
    <source>
        <strain evidence="5">DAOMC 238032</strain>
    </source>
</reference>
<accession>A0A8T8TLN4</accession>
<comment type="caution">
    <text evidence="5">The sequence shown here is derived from an EMBL/GenBank/DDBJ whole genome shotgun (WGS) entry which is preliminary data.</text>
</comment>
<evidence type="ECO:0000313" key="6">
    <source>
        <dbReference type="Proteomes" id="UP000077671"/>
    </source>
</evidence>
<dbReference type="InterPro" id="IPR047168">
    <property type="entry name" value="LEC1-like"/>
</dbReference>
<evidence type="ECO:0000313" key="4">
    <source>
        <dbReference type="EMBL" id="CAD6942729.1"/>
    </source>
</evidence>
<sequence length="859" mass="95526">MATNGHANGNGNGSAAPSTGRKLTVHQRHYFIKALSCLEMQIEWAQLEKLGALTDYGHPFALERPKLKRVKAEMDQLEKDYVQKGSKDDEDLAEGTAEVNDEIYESDAAMKRAEGIVPPVILSHLFHINLHTFPGLNQAPLKYWQARWQVILDEMAARNFSHSSERGEMSRRHFFLLAATRYLGGYVARGVGVRGEGELRGPGPGEPGTEKWGKGKQWGAGTNKRGLAKPIRMDATLLGKIDNLFEGKEKEVWQRAEKEAQRVRGDWQAWKEDIIENETGLEKTLNHLDIANMKNLPGGFRNATEYARNFAASLIYYLVVSGPGADEIFNISKTIHLLFPYWGAKELLRVANAQKMIAGILGLLLARPLGAPSLLQRILSAIIGGDAKGMEKNLITPLRKAINNPNIIQAIDNYVKQSNRIESRSVRLESEKSGNDVLAVILLCNQSLSKDSILEMQRAYVNSPLRADLDAAYPMDCKLTEGQRRPAPQLSGQDANLALTFARSKLYLRNVLKKRDRQQALAMANGSLIPTVIKETLNQVFYPSIREIAHHANLASRLGDLESFNKDMIKLRQSGDKRFESWVALAARHEQSLYMLFHECASIAQPLFDWFQIGADYMALSTSDPCRPSNDNAPRVEVDAEKLIAESNLSDEEFAGLVKELDRLSTYALWQKVWYDLELRKMYLLALPEAAPQSGLSSNDIPSESMRTRIQDTEALLKQLMVAEGVELEDGVCDNPTRGTETNDYPWAWFDLPDFIGQQATRSHQNMPPKFTPKVLSAKIPAMEHTRKVLPAFVAAIAKAVPDWKAGVNSKPGQCGPTSAAPAGSAAASAFRTPTDGQSSVNVPVEEKKKKFKLFGKKK</sequence>
<dbReference type="InterPro" id="IPR024555">
    <property type="entry name" value="PX-associated"/>
</dbReference>
<dbReference type="PANTHER" id="PTHR47185:SF1">
    <property type="entry name" value="PX DOMAIN-CONTAINING PROTEIN YPR097W"/>
    <property type="match status" value="1"/>
</dbReference>
<dbReference type="Proteomes" id="UP000077671">
    <property type="component" value="Unassembled WGS sequence"/>
</dbReference>
<feature type="region of interest" description="Disordered" evidence="1">
    <location>
        <begin position="1"/>
        <end position="20"/>
    </location>
</feature>
<dbReference type="EMBL" id="LWDD02000321">
    <property type="protein sequence ID" value="KAE8261771.1"/>
    <property type="molecule type" value="Genomic_DNA"/>
</dbReference>
<evidence type="ECO:0000313" key="7">
    <source>
        <dbReference type="Proteomes" id="UP000836402"/>
    </source>
</evidence>
<dbReference type="AlphaFoldDB" id="A0A8T8TLN4"/>
<dbReference type="InterPro" id="IPR024554">
    <property type="entry name" value="LEC1-like_C"/>
</dbReference>
<feature type="region of interest" description="Disordered" evidence="1">
    <location>
        <begin position="808"/>
        <end position="844"/>
    </location>
</feature>
<reference evidence="5" key="1">
    <citation type="submission" date="2016-04" db="EMBL/GenBank/DDBJ databases">
        <authorList>
            <person name="Nguyen H.D."/>
            <person name="Kesanakurti P."/>
            <person name="Cullis J."/>
            <person name="Levesque C.A."/>
            <person name="Hambleton S."/>
        </authorList>
    </citation>
    <scope>NUCLEOTIDE SEQUENCE</scope>
    <source>
        <strain evidence="5">DAOMC 238032</strain>
    </source>
</reference>
<dbReference type="EMBL" id="CAJHJG010004643">
    <property type="protein sequence ID" value="CAD6942729.1"/>
    <property type="molecule type" value="Genomic_DNA"/>
</dbReference>
<evidence type="ECO:0000313" key="5">
    <source>
        <dbReference type="EMBL" id="KAE8261771.1"/>
    </source>
</evidence>
<evidence type="ECO:0000259" key="3">
    <source>
        <dbReference type="Pfam" id="PF12828"/>
    </source>
</evidence>
<evidence type="ECO:0000259" key="2">
    <source>
        <dbReference type="Pfam" id="PF12825"/>
    </source>
</evidence>
<proteinExistence type="predicted"/>
<dbReference type="Pfam" id="PF12828">
    <property type="entry name" value="PXB"/>
    <property type="match status" value="1"/>
</dbReference>
<name>A0A8T8TLN4_9BASI</name>
<feature type="non-terminal residue" evidence="5">
    <location>
        <position position="1"/>
    </location>
</feature>
<keyword evidence="7" id="KW-1185">Reference proteome</keyword>
<feature type="domain" description="PX" evidence="2">
    <location>
        <begin position="292"/>
        <end position="610"/>
    </location>
</feature>
<reference evidence="4" key="3">
    <citation type="submission" date="2020-10" db="EMBL/GenBank/DDBJ databases">
        <authorList>
            <person name="Sedaghatjoo S."/>
        </authorList>
    </citation>
    <scope>NUCLEOTIDE SEQUENCE</scope>
    <source>
        <strain evidence="4">AZH3</strain>
    </source>
</reference>
<feature type="compositionally biased region" description="Low complexity" evidence="1">
    <location>
        <begin position="819"/>
        <end position="830"/>
    </location>
</feature>
<dbReference type="GO" id="GO:0035091">
    <property type="term" value="F:phosphatidylinositol binding"/>
    <property type="evidence" value="ECO:0007669"/>
    <property type="project" value="TreeGrafter"/>
</dbReference>
<gene>
    <name evidence="5" type="ORF">A4X03_0g2978</name>
    <name evidence="4" type="ORF">JKIAZH3_G3717</name>
</gene>
<feature type="compositionally biased region" description="Low complexity" evidence="1">
    <location>
        <begin position="1"/>
        <end position="16"/>
    </location>
</feature>
<feature type="region of interest" description="Disordered" evidence="1">
    <location>
        <begin position="197"/>
        <end position="220"/>
    </location>
</feature>
<organism evidence="5 6">
    <name type="scientific">Tilletia caries</name>
    <name type="common">wheat bunt fungus</name>
    <dbReference type="NCBI Taxonomy" id="13290"/>
    <lineage>
        <taxon>Eukaryota</taxon>
        <taxon>Fungi</taxon>
        <taxon>Dikarya</taxon>
        <taxon>Basidiomycota</taxon>
        <taxon>Ustilaginomycotina</taxon>
        <taxon>Exobasidiomycetes</taxon>
        <taxon>Tilletiales</taxon>
        <taxon>Tilletiaceae</taxon>
        <taxon>Tilletia</taxon>
    </lineage>
</organism>
<evidence type="ECO:0008006" key="8">
    <source>
        <dbReference type="Google" id="ProtNLM"/>
    </source>
</evidence>
<dbReference type="Pfam" id="PF12825">
    <property type="entry name" value="DUF3818"/>
    <property type="match status" value="1"/>
</dbReference>
<dbReference type="PANTHER" id="PTHR47185">
    <property type="entry name" value="PX DOMAIN-CONTAINING PROTEIN YPR097W"/>
    <property type="match status" value="1"/>
</dbReference>
<feature type="domain" description="PX-associated" evidence="3">
    <location>
        <begin position="21"/>
        <end position="183"/>
    </location>
</feature>
<protein>
    <recommendedName>
        <fullName evidence="8">DUF3818 domain-containing protein</fullName>
    </recommendedName>
</protein>
<dbReference type="Proteomes" id="UP000836402">
    <property type="component" value="Unassembled WGS sequence"/>
</dbReference>